<feature type="transmembrane region" description="Helical" evidence="8">
    <location>
        <begin position="207"/>
        <end position="232"/>
    </location>
</feature>
<dbReference type="GO" id="GO:0150077">
    <property type="term" value="P:regulation of neuroinflammatory response"/>
    <property type="evidence" value="ECO:0007669"/>
    <property type="project" value="InterPro"/>
</dbReference>
<evidence type="ECO:0000256" key="5">
    <source>
        <dbReference type="ARBA" id="ARBA00023136"/>
    </source>
</evidence>
<dbReference type="AlphaFoldDB" id="A0A498MEF3"/>
<dbReference type="SMART" id="SM00409">
    <property type="entry name" value="IG"/>
    <property type="match status" value="1"/>
</dbReference>
<dbReference type="GO" id="GO:0009986">
    <property type="term" value="C:cell surface"/>
    <property type="evidence" value="ECO:0007669"/>
    <property type="project" value="UniProtKB-ARBA"/>
</dbReference>
<keyword evidence="10" id="KW-0675">Receptor</keyword>
<dbReference type="InterPro" id="IPR003599">
    <property type="entry name" value="Ig_sub"/>
</dbReference>
<organism evidence="10 11">
    <name type="scientific">Labeo rohita</name>
    <name type="common">Indian major carp</name>
    <name type="synonym">Cyprinus rohita</name>
    <dbReference type="NCBI Taxonomy" id="84645"/>
    <lineage>
        <taxon>Eukaryota</taxon>
        <taxon>Metazoa</taxon>
        <taxon>Chordata</taxon>
        <taxon>Craniata</taxon>
        <taxon>Vertebrata</taxon>
        <taxon>Euteleostomi</taxon>
        <taxon>Actinopterygii</taxon>
        <taxon>Neopterygii</taxon>
        <taxon>Teleostei</taxon>
        <taxon>Ostariophysi</taxon>
        <taxon>Cypriniformes</taxon>
        <taxon>Cyprinidae</taxon>
        <taxon>Labeoninae</taxon>
        <taxon>Labeonini</taxon>
        <taxon>Labeo</taxon>
    </lineage>
</organism>
<evidence type="ECO:0000256" key="4">
    <source>
        <dbReference type="ARBA" id="ARBA00022989"/>
    </source>
</evidence>
<dbReference type="InterPro" id="IPR013783">
    <property type="entry name" value="Ig-like_fold"/>
</dbReference>
<keyword evidence="3 8" id="KW-0812">Transmembrane</keyword>
<name>A0A498MEF3_LABRO</name>
<evidence type="ECO:0000259" key="9">
    <source>
        <dbReference type="PROSITE" id="PS50835"/>
    </source>
</evidence>
<evidence type="ECO:0000256" key="3">
    <source>
        <dbReference type="ARBA" id="ARBA00022692"/>
    </source>
</evidence>
<reference evidence="10 11" key="1">
    <citation type="submission" date="2018-03" db="EMBL/GenBank/DDBJ databases">
        <title>Draft genome sequence of Rohu Carp (Labeo rohita).</title>
        <authorList>
            <person name="Das P."/>
            <person name="Kushwaha B."/>
            <person name="Joshi C.G."/>
            <person name="Kumar D."/>
            <person name="Nagpure N.S."/>
            <person name="Sahoo L."/>
            <person name="Das S.P."/>
            <person name="Bit A."/>
            <person name="Patnaik S."/>
            <person name="Meher P.K."/>
            <person name="Jayasankar P."/>
            <person name="Koringa P.G."/>
            <person name="Patel N.V."/>
            <person name="Hinsu A.T."/>
            <person name="Kumar R."/>
            <person name="Pandey M."/>
            <person name="Agarwal S."/>
            <person name="Srivastava S."/>
            <person name="Singh M."/>
            <person name="Iquebal M.A."/>
            <person name="Jaiswal S."/>
            <person name="Angadi U.B."/>
            <person name="Kumar N."/>
            <person name="Raza M."/>
            <person name="Shah T.M."/>
            <person name="Rai A."/>
            <person name="Jena J.K."/>
        </authorList>
    </citation>
    <scope>NUCLEOTIDE SEQUENCE [LARGE SCALE GENOMIC DNA]</scope>
    <source>
        <strain evidence="10">DASCIFA01</strain>
        <tissue evidence="10">Testis</tissue>
    </source>
</reference>
<dbReference type="SUPFAM" id="SSF48726">
    <property type="entry name" value="Immunoglobulin"/>
    <property type="match status" value="1"/>
</dbReference>
<gene>
    <name evidence="10" type="ORF">ROHU_007802</name>
</gene>
<evidence type="ECO:0000256" key="6">
    <source>
        <dbReference type="ARBA" id="ARBA00023157"/>
    </source>
</evidence>
<keyword evidence="4 8" id="KW-1133">Transmembrane helix</keyword>
<evidence type="ECO:0000313" key="11">
    <source>
        <dbReference type="Proteomes" id="UP000290572"/>
    </source>
</evidence>
<keyword evidence="5 8" id="KW-0472">Membrane</keyword>
<comment type="similarity">
    <text evidence="2">Belongs to the CD200R family.</text>
</comment>
<proteinExistence type="inferred from homology"/>
<dbReference type="GO" id="GO:0016020">
    <property type="term" value="C:membrane"/>
    <property type="evidence" value="ECO:0007669"/>
    <property type="project" value="UniProtKB-SubCell"/>
</dbReference>
<comment type="caution">
    <text evidence="10">The sequence shown here is derived from an EMBL/GenBank/DDBJ whole genome shotgun (WGS) entry which is preliminary data.</text>
</comment>
<evidence type="ECO:0000256" key="8">
    <source>
        <dbReference type="SAM" id="Phobius"/>
    </source>
</evidence>
<dbReference type="InterPro" id="IPR040012">
    <property type="entry name" value="CD200R"/>
</dbReference>
<evidence type="ECO:0000313" key="10">
    <source>
        <dbReference type="EMBL" id="RXN18163.1"/>
    </source>
</evidence>
<dbReference type="Gene3D" id="2.60.40.10">
    <property type="entry name" value="Immunoglobulins"/>
    <property type="match status" value="2"/>
</dbReference>
<evidence type="ECO:0000256" key="2">
    <source>
        <dbReference type="ARBA" id="ARBA00008215"/>
    </source>
</evidence>
<keyword evidence="6" id="KW-1015">Disulfide bond</keyword>
<dbReference type="InterPro" id="IPR007110">
    <property type="entry name" value="Ig-like_dom"/>
</dbReference>
<keyword evidence="7" id="KW-0325">Glycoprotein</keyword>
<dbReference type="EMBL" id="QBIY01012723">
    <property type="protein sequence ID" value="RXN18163.1"/>
    <property type="molecule type" value="Genomic_DNA"/>
</dbReference>
<feature type="domain" description="Ig-like" evidence="9">
    <location>
        <begin position="1"/>
        <end position="107"/>
    </location>
</feature>
<evidence type="ECO:0000256" key="1">
    <source>
        <dbReference type="ARBA" id="ARBA00004167"/>
    </source>
</evidence>
<keyword evidence="11" id="KW-1185">Reference proteome</keyword>
<dbReference type="Proteomes" id="UP000290572">
    <property type="component" value="Unassembled WGS sequence"/>
</dbReference>
<dbReference type="PANTHER" id="PTHR21462:SF2">
    <property type="entry name" value="CELL SURFACE GLYCOPROTEIN CD200 RECEPTOR 2"/>
    <property type="match status" value="1"/>
</dbReference>
<dbReference type="PANTHER" id="PTHR21462">
    <property type="entry name" value="CELL SURFACE GLYCOPROTEIN OX2 RECEPTOR PRECURSOR"/>
    <property type="match status" value="1"/>
</dbReference>
<comment type="subcellular location">
    <subcellularLocation>
        <location evidence="1">Membrane</location>
        <topology evidence="1">Single-pass membrane protein</topology>
    </subcellularLocation>
</comment>
<dbReference type="STRING" id="84645.A0A498MEF3"/>
<dbReference type="GO" id="GO:0038023">
    <property type="term" value="F:signaling receptor activity"/>
    <property type="evidence" value="ECO:0007669"/>
    <property type="project" value="InterPro"/>
</dbReference>
<protein>
    <submittedName>
        <fullName evidence="10">Cell surface glycoprotein CD200 receptor 1-like protein</fullName>
    </submittedName>
</protein>
<evidence type="ECO:0000256" key="7">
    <source>
        <dbReference type="ARBA" id="ARBA00023180"/>
    </source>
</evidence>
<accession>A0A498MEF3</accession>
<sequence>MARSQTRVFTEQTFISGRNVTLQCGNVTDAKWKELIYIVWNISLQGRKCWLGLSPKLDNTCNDGKRLYNTSDGVSLFIPKISIEDEGFYSCDISYKGGSYAVNVSVNVNQLTTRLESENSLRIAICSSTSKKTEPTLHWEPALNYSSNNSSVKNGTSFIVVNRLYLPNEVNISELTCVATYKSESGSVQQNSTLHLTTGPKDIKPSFLLETIAITVGSVCFILVSLAMVYILRRKLYDLSALKMLCCKSKISTTPEDKPPQHMSVCTKPADVEEVEPYASYIQRVNSIYNSSAELFNA</sequence>
<dbReference type="PROSITE" id="PS50835">
    <property type="entry name" value="IG_LIKE"/>
    <property type="match status" value="1"/>
</dbReference>
<dbReference type="InterPro" id="IPR036179">
    <property type="entry name" value="Ig-like_dom_sf"/>
</dbReference>